<dbReference type="Gene3D" id="3.90.1340.10">
    <property type="entry name" value="Phage tail collar domain"/>
    <property type="match status" value="1"/>
</dbReference>
<dbReference type="EMBL" id="QJKI01000024">
    <property type="protein sequence ID" value="PXX75862.1"/>
    <property type="molecule type" value="Genomic_DNA"/>
</dbReference>
<dbReference type="Pfam" id="PF07484">
    <property type="entry name" value="Collar"/>
    <property type="match status" value="1"/>
</dbReference>
<accession>A0A318KT53</accession>
<comment type="caution">
    <text evidence="2">The sequence shown here is derived from an EMBL/GenBank/DDBJ whole genome shotgun (WGS) entry which is preliminary data.</text>
</comment>
<reference evidence="2 3" key="1">
    <citation type="submission" date="2018-05" db="EMBL/GenBank/DDBJ databases">
        <title>Genomic Encyclopedia of Type Strains, Phase IV (KMG-IV): sequencing the most valuable type-strain genomes for metagenomic binning, comparative biology and taxonomic classification.</title>
        <authorList>
            <person name="Goeker M."/>
        </authorList>
    </citation>
    <scope>NUCLEOTIDE SEQUENCE [LARGE SCALE GENOMIC DNA]</scope>
    <source>
        <strain evidence="2 3">DSM 29661</strain>
    </source>
</reference>
<evidence type="ECO:0000313" key="3">
    <source>
        <dbReference type="Proteomes" id="UP000247555"/>
    </source>
</evidence>
<feature type="domain" description="Phage tail collar" evidence="1">
    <location>
        <begin position="6"/>
        <end position="61"/>
    </location>
</feature>
<dbReference type="OrthoDB" id="9810174at2"/>
<dbReference type="Proteomes" id="UP000247555">
    <property type="component" value="Unassembled WGS sequence"/>
</dbReference>
<dbReference type="AlphaFoldDB" id="A0A318KT53"/>
<dbReference type="SUPFAM" id="SSF88874">
    <property type="entry name" value="Receptor-binding domain of short tail fibre protein gp12"/>
    <property type="match status" value="1"/>
</dbReference>
<organism evidence="2 3">
    <name type="scientific">Rivihabitans pingtungensis</name>
    <dbReference type="NCBI Taxonomy" id="1054498"/>
    <lineage>
        <taxon>Bacteria</taxon>
        <taxon>Pseudomonadati</taxon>
        <taxon>Pseudomonadota</taxon>
        <taxon>Betaproteobacteria</taxon>
        <taxon>Neisseriales</taxon>
        <taxon>Aquaspirillaceae</taxon>
        <taxon>Rivihabitans</taxon>
    </lineage>
</organism>
<sequence length="223" mass="22554">MDPILGQIILWPLNWVPVGWLACEGQELQVQQYTALYSLLGQTYGGNGSSTFKLPNLLGRVAMGSTGQVGLTPGSATSTMTATGTGSVTLQANQVPLPAHTHTATFTSTTASSASVSVSIPVDAASSDNNVPSSASVLGKGLVSSSAAKIYSTAAATTTLKPFTASATLPTVSGTVAVGSANALAAQQPVPLAVAVPVAMSTVQPSFTLRYIIAVEGMYPVRP</sequence>
<name>A0A318KT53_9NEIS</name>
<dbReference type="InterPro" id="IPR011083">
    <property type="entry name" value="Phage_tail_collar_dom"/>
</dbReference>
<evidence type="ECO:0000259" key="1">
    <source>
        <dbReference type="Pfam" id="PF07484"/>
    </source>
</evidence>
<keyword evidence="3" id="KW-1185">Reference proteome</keyword>
<dbReference type="RefSeq" id="WP_110391800.1">
    <property type="nucleotide sequence ID" value="NZ_JAKLKZ010000002.1"/>
</dbReference>
<dbReference type="InterPro" id="IPR037053">
    <property type="entry name" value="Phage_tail_collar_dom_sf"/>
</dbReference>
<proteinExistence type="predicted"/>
<gene>
    <name evidence="2" type="ORF">DFR34_1242</name>
</gene>
<protein>
    <submittedName>
        <fullName evidence="2">Microcystin-dependent protein</fullName>
    </submittedName>
</protein>
<evidence type="ECO:0000313" key="2">
    <source>
        <dbReference type="EMBL" id="PXX75862.1"/>
    </source>
</evidence>